<dbReference type="PANTHER" id="PTHR30160:SF1">
    <property type="entry name" value="LIPOPOLYSACCHARIDE 1,2-N-ACETYLGLUCOSAMINETRANSFERASE-RELATED"/>
    <property type="match status" value="1"/>
</dbReference>
<dbReference type="InterPro" id="IPR002201">
    <property type="entry name" value="Glyco_trans_9"/>
</dbReference>
<dbReference type="CDD" id="cd03789">
    <property type="entry name" value="GT9_LPS_heptosyltransferase"/>
    <property type="match status" value="1"/>
</dbReference>
<dbReference type="GO" id="GO:0008713">
    <property type="term" value="F:ADP-heptose-lipopolysaccharide heptosyltransferase activity"/>
    <property type="evidence" value="ECO:0007669"/>
    <property type="project" value="TreeGrafter"/>
</dbReference>
<evidence type="ECO:0000256" key="1">
    <source>
        <dbReference type="ARBA" id="ARBA00022676"/>
    </source>
</evidence>
<evidence type="ECO:0000256" key="2">
    <source>
        <dbReference type="ARBA" id="ARBA00022679"/>
    </source>
</evidence>
<dbReference type="Gene3D" id="3.40.50.2000">
    <property type="entry name" value="Glycogen Phosphorylase B"/>
    <property type="match status" value="2"/>
</dbReference>
<sequence>MRVLIIRLSSIGDVILVSSVFNALKKADVEIDILTDKSIASIFVPDHRIKKVMGVNKKKLSFYAIKELADTLKKENYDYVIDLHNILKTKLLTKFLPFKTVKYNKQSIWRREVIFFKFLKRKKQLYVPELYAKAVRKIGIEVSKNPTPDIFIPEETEKHISRLLPHKKFVVIAPGARWKGKAYPIRKYKKIAQILRRIGYEVVTVGGKADVEAGMEITGAYNLNFCGRLSLLESMAVIKKANFVISNDSSAVHMARAVKTKVAVIYGATHPCFGFAPLESEGTVIKKELPCNPCSIHGKVRCEHLKCLDISPKEVVTKALQMTSQ</sequence>
<dbReference type="EMBL" id="MOEN01000007">
    <property type="protein sequence ID" value="OMH40894.1"/>
    <property type="molecule type" value="Genomic_DNA"/>
</dbReference>
<dbReference type="STRING" id="1914305.BLW93_03000"/>
<dbReference type="InterPro" id="IPR051199">
    <property type="entry name" value="LPS_LOS_Heptosyltrfase"/>
</dbReference>
<dbReference type="Proteomes" id="UP000187408">
    <property type="component" value="Unassembled WGS sequence"/>
</dbReference>
<dbReference type="RefSeq" id="WP_076712632.1">
    <property type="nucleotide sequence ID" value="NZ_MOEN01000007.1"/>
</dbReference>
<dbReference type="OrthoDB" id="9760688at2"/>
<dbReference type="GO" id="GO:0009244">
    <property type="term" value="P:lipopolysaccharide core region biosynthetic process"/>
    <property type="evidence" value="ECO:0007669"/>
    <property type="project" value="TreeGrafter"/>
</dbReference>
<proteinExistence type="predicted"/>
<evidence type="ECO:0000313" key="3">
    <source>
        <dbReference type="EMBL" id="OMH40894.1"/>
    </source>
</evidence>
<evidence type="ECO:0008006" key="5">
    <source>
        <dbReference type="Google" id="ProtNLM"/>
    </source>
</evidence>
<reference evidence="3 4" key="1">
    <citation type="submission" date="2016-10" db="EMBL/GenBank/DDBJ databases">
        <title>Genome sequence of a sulfur-reducing bacterium Desulfurobacterium indicum K6013.</title>
        <authorList>
            <person name="Cao J."/>
            <person name="Shao Z."/>
            <person name="Alain K."/>
            <person name="Jebbar M."/>
        </authorList>
    </citation>
    <scope>NUCLEOTIDE SEQUENCE [LARGE SCALE GENOMIC DNA]</scope>
    <source>
        <strain evidence="3 4">K6013</strain>
    </source>
</reference>
<accession>A0A1R1MMH9</accession>
<dbReference type="Pfam" id="PF01075">
    <property type="entry name" value="Glyco_transf_9"/>
    <property type="match status" value="1"/>
</dbReference>
<keyword evidence="2" id="KW-0808">Transferase</keyword>
<keyword evidence="1" id="KW-0328">Glycosyltransferase</keyword>
<dbReference type="GO" id="GO:0005829">
    <property type="term" value="C:cytosol"/>
    <property type="evidence" value="ECO:0007669"/>
    <property type="project" value="TreeGrafter"/>
</dbReference>
<evidence type="ECO:0000313" key="4">
    <source>
        <dbReference type="Proteomes" id="UP000187408"/>
    </source>
</evidence>
<dbReference type="AlphaFoldDB" id="A0A1R1MMH9"/>
<name>A0A1R1MMH9_9BACT</name>
<keyword evidence="4" id="KW-1185">Reference proteome</keyword>
<comment type="caution">
    <text evidence="3">The sequence shown here is derived from an EMBL/GenBank/DDBJ whole genome shotgun (WGS) entry which is preliminary data.</text>
</comment>
<dbReference type="PANTHER" id="PTHR30160">
    <property type="entry name" value="TETRAACYLDISACCHARIDE 4'-KINASE-RELATED"/>
    <property type="match status" value="1"/>
</dbReference>
<protein>
    <recommendedName>
        <fullName evidence="5">Glycosyl transferase</fullName>
    </recommendedName>
</protein>
<organism evidence="3 4">
    <name type="scientific">Desulfurobacterium indicum</name>
    <dbReference type="NCBI Taxonomy" id="1914305"/>
    <lineage>
        <taxon>Bacteria</taxon>
        <taxon>Pseudomonadati</taxon>
        <taxon>Aquificota</taxon>
        <taxon>Aquificia</taxon>
        <taxon>Desulfurobacteriales</taxon>
        <taxon>Desulfurobacteriaceae</taxon>
        <taxon>Desulfurobacterium</taxon>
    </lineage>
</organism>
<gene>
    <name evidence="3" type="ORF">BLW93_03000</name>
</gene>
<dbReference type="SUPFAM" id="SSF53756">
    <property type="entry name" value="UDP-Glycosyltransferase/glycogen phosphorylase"/>
    <property type="match status" value="1"/>
</dbReference>